<dbReference type="KEGG" id="bgz:XH91_13505"/>
<name>A0AAE5X070_9BRAD</name>
<evidence type="ECO:0000313" key="3">
    <source>
        <dbReference type="Proteomes" id="UP000288972"/>
    </source>
</evidence>
<evidence type="ECO:0000256" key="1">
    <source>
        <dbReference type="SAM" id="MobiDB-lite"/>
    </source>
</evidence>
<protein>
    <submittedName>
        <fullName evidence="2">Uncharacterized protein</fullName>
    </submittedName>
</protein>
<dbReference type="Proteomes" id="UP000288972">
    <property type="component" value="Chromosome"/>
</dbReference>
<feature type="compositionally biased region" description="Basic and acidic residues" evidence="1">
    <location>
        <begin position="50"/>
        <end position="60"/>
    </location>
</feature>
<evidence type="ECO:0000313" key="2">
    <source>
        <dbReference type="EMBL" id="QAU46275.1"/>
    </source>
</evidence>
<proteinExistence type="predicted"/>
<accession>A0AAE5X070</accession>
<gene>
    <name evidence="2" type="ORF">XH91_13505</name>
</gene>
<dbReference type="EMBL" id="CP030053">
    <property type="protein sequence ID" value="QAU46275.1"/>
    <property type="molecule type" value="Genomic_DNA"/>
</dbReference>
<feature type="region of interest" description="Disordered" evidence="1">
    <location>
        <begin position="37"/>
        <end position="60"/>
    </location>
</feature>
<reference evidence="2 3" key="1">
    <citation type="submission" date="2018-06" db="EMBL/GenBank/DDBJ databases">
        <title>Comparative genomics of rhizobia nodulating Arachis hypogaea in China.</title>
        <authorList>
            <person name="Li Y."/>
        </authorList>
    </citation>
    <scope>NUCLEOTIDE SEQUENCE [LARGE SCALE GENOMIC DNA]</scope>
    <source>
        <strain evidence="2 3">CCBAU 51670</strain>
    </source>
</reference>
<sequence length="60" mass="6645">MRAQRSNPDRLRGGILDCFAALAMTALMQLCPKRDLVPPDAAQRPFDGARQSRDPCCRDA</sequence>
<organism evidence="2 3">
    <name type="scientific">Bradyrhizobium guangzhouense</name>
    <dbReference type="NCBI Taxonomy" id="1325095"/>
    <lineage>
        <taxon>Bacteria</taxon>
        <taxon>Pseudomonadati</taxon>
        <taxon>Pseudomonadota</taxon>
        <taxon>Alphaproteobacteria</taxon>
        <taxon>Hyphomicrobiales</taxon>
        <taxon>Nitrobacteraceae</taxon>
        <taxon>Bradyrhizobium</taxon>
    </lineage>
</organism>
<dbReference type="AlphaFoldDB" id="A0AAE5X070"/>